<dbReference type="PANTHER" id="PTHR43877">
    <property type="entry name" value="AMINOALKYLPHOSPHONATE N-ACETYLTRANSFERASE-RELATED-RELATED"/>
    <property type="match status" value="1"/>
</dbReference>
<evidence type="ECO:0000256" key="2">
    <source>
        <dbReference type="ARBA" id="ARBA00023315"/>
    </source>
</evidence>
<dbReference type="Gene3D" id="3.40.630.30">
    <property type="match status" value="1"/>
</dbReference>
<organism evidence="4 5">
    <name type="scientific">Corallincola platygyrae</name>
    <dbReference type="NCBI Taxonomy" id="1193278"/>
    <lineage>
        <taxon>Bacteria</taxon>
        <taxon>Pseudomonadati</taxon>
        <taxon>Pseudomonadota</taxon>
        <taxon>Gammaproteobacteria</taxon>
        <taxon>Alteromonadales</taxon>
        <taxon>Psychromonadaceae</taxon>
        <taxon>Corallincola</taxon>
    </lineage>
</organism>
<evidence type="ECO:0000313" key="5">
    <source>
        <dbReference type="Proteomes" id="UP001597380"/>
    </source>
</evidence>
<dbReference type="PANTHER" id="PTHR43877:SF1">
    <property type="entry name" value="ACETYLTRANSFERASE"/>
    <property type="match status" value="1"/>
</dbReference>
<sequence length="175" mass="19155">MSLVITQASAEALESYLTPLSELLLDGVKSGASIGFVEPLSSDDAKQFWQASVFPAVGCGERILWLAEYEQRLIGTVQLEVSMMPNQAHRCEVAKLMVHSGFRRHGVGKKLMRELMAKATKLQKQLITLDTRTGDASQALYASLGFQVAGEIPGFALDPDCKKLSGTTYMYLPLE</sequence>
<evidence type="ECO:0000259" key="3">
    <source>
        <dbReference type="PROSITE" id="PS51186"/>
    </source>
</evidence>
<dbReference type="EMBL" id="JBHUHT010000016">
    <property type="protein sequence ID" value="MFD2097176.1"/>
    <property type="molecule type" value="Genomic_DNA"/>
</dbReference>
<keyword evidence="5" id="KW-1185">Reference proteome</keyword>
<dbReference type="PROSITE" id="PS51186">
    <property type="entry name" value="GNAT"/>
    <property type="match status" value="1"/>
</dbReference>
<dbReference type="InterPro" id="IPR016181">
    <property type="entry name" value="Acyl_CoA_acyltransferase"/>
</dbReference>
<proteinExistence type="predicted"/>
<dbReference type="GO" id="GO:0016746">
    <property type="term" value="F:acyltransferase activity"/>
    <property type="evidence" value="ECO:0007669"/>
    <property type="project" value="UniProtKB-KW"/>
</dbReference>
<comment type="caution">
    <text evidence="4">The sequence shown here is derived from an EMBL/GenBank/DDBJ whole genome shotgun (WGS) entry which is preliminary data.</text>
</comment>
<dbReference type="EC" id="2.3.-.-" evidence="4"/>
<accession>A0ABW4XNP8</accession>
<dbReference type="Proteomes" id="UP001597380">
    <property type="component" value="Unassembled WGS sequence"/>
</dbReference>
<dbReference type="Pfam" id="PF00583">
    <property type="entry name" value="Acetyltransf_1"/>
    <property type="match status" value="1"/>
</dbReference>
<feature type="domain" description="N-acetyltransferase" evidence="3">
    <location>
        <begin position="15"/>
        <end position="175"/>
    </location>
</feature>
<keyword evidence="2 4" id="KW-0012">Acyltransferase</keyword>
<name>A0ABW4XNP8_9GAMM</name>
<keyword evidence="1 4" id="KW-0808">Transferase</keyword>
<dbReference type="SUPFAM" id="SSF55729">
    <property type="entry name" value="Acyl-CoA N-acyltransferases (Nat)"/>
    <property type="match status" value="1"/>
</dbReference>
<reference evidence="5" key="1">
    <citation type="journal article" date="2019" name="Int. J. Syst. Evol. Microbiol.">
        <title>The Global Catalogue of Microorganisms (GCM) 10K type strain sequencing project: providing services to taxonomists for standard genome sequencing and annotation.</title>
        <authorList>
            <consortium name="The Broad Institute Genomics Platform"/>
            <consortium name="The Broad Institute Genome Sequencing Center for Infectious Disease"/>
            <person name="Wu L."/>
            <person name="Ma J."/>
        </authorList>
    </citation>
    <scope>NUCLEOTIDE SEQUENCE [LARGE SCALE GENOMIC DNA]</scope>
    <source>
        <strain evidence="5">CGMCC 1.10992</strain>
    </source>
</reference>
<dbReference type="CDD" id="cd04301">
    <property type="entry name" value="NAT_SF"/>
    <property type="match status" value="1"/>
</dbReference>
<protein>
    <submittedName>
        <fullName evidence="4">GNAT family N-acetyltransferase</fullName>
        <ecNumber evidence="4">2.3.-.-</ecNumber>
    </submittedName>
</protein>
<gene>
    <name evidence="4" type="ORF">ACFSJ3_14365</name>
</gene>
<evidence type="ECO:0000256" key="1">
    <source>
        <dbReference type="ARBA" id="ARBA00022679"/>
    </source>
</evidence>
<dbReference type="InterPro" id="IPR000182">
    <property type="entry name" value="GNAT_dom"/>
</dbReference>
<dbReference type="InterPro" id="IPR050832">
    <property type="entry name" value="Bact_Acetyltransf"/>
</dbReference>
<dbReference type="RefSeq" id="WP_345339899.1">
    <property type="nucleotide sequence ID" value="NZ_BAABLI010000012.1"/>
</dbReference>
<evidence type="ECO:0000313" key="4">
    <source>
        <dbReference type="EMBL" id="MFD2097176.1"/>
    </source>
</evidence>